<accession>A0A124JVP7</accession>
<keyword evidence="5 6" id="KW-0472">Membrane</keyword>
<dbReference type="GO" id="GO:0055085">
    <property type="term" value="P:transmembrane transport"/>
    <property type="evidence" value="ECO:0007669"/>
    <property type="project" value="InterPro"/>
</dbReference>
<evidence type="ECO:0000256" key="5">
    <source>
        <dbReference type="ARBA" id="ARBA00023136"/>
    </source>
</evidence>
<name>A0A124JVP7_9SPHN</name>
<dbReference type="STRING" id="1117702.AQZ52_04435"/>
<feature type="transmembrane region" description="Helical" evidence="6">
    <location>
        <begin position="108"/>
        <end position="125"/>
    </location>
</feature>
<dbReference type="EMBL" id="LLZS01000003">
    <property type="protein sequence ID" value="KUR72497.1"/>
    <property type="molecule type" value="Genomic_DNA"/>
</dbReference>
<feature type="transmembrane region" description="Helical" evidence="6">
    <location>
        <begin position="72"/>
        <end position="88"/>
    </location>
</feature>
<dbReference type="Pfam" id="PF03739">
    <property type="entry name" value="LptF_LptG"/>
    <property type="match status" value="1"/>
</dbReference>
<dbReference type="GO" id="GO:0043190">
    <property type="term" value="C:ATP-binding cassette (ABC) transporter complex"/>
    <property type="evidence" value="ECO:0007669"/>
    <property type="project" value="InterPro"/>
</dbReference>
<feature type="transmembrane region" description="Helical" evidence="6">
    <location>
        <begin position="339"/>
        <end position="362"/>
    </location>
</feature>
<dbReference type="OrthoDB" id="9798468at2"/>
<proteinExistence type="predicted"/>
<keyword evidence="8" id="KW-1185">Reference proteome</keyword>
<sequence length="366" mass="39626">MLLDFFPSRTITLYIGRMFAMRIVAVLLMLVLVLQMLDLLSESGRILAAPGNGQGELLTYAGLRVPQLISRFLPYSVLLATIITLMTLNQNSEVIALKAAGLSAHQVLAPLFLVAALTSLVTFAFNERVVVRSTATLKAWQAVDYRAIPRDSAVKANVWLQDGSNLLYARAVTGQGAATRMTDVSWYRRDPSGMVTEIVRSSEATYARPGWHFTKPAGFDVQSARSLTYAADQIFAKSVDPAQVVIRKADADGESISQLSASIAAIRGAGYRTSELEGKWWHKLSGPLSALLMPLLGAVAAFGLARSGMLFIRAVIGMALGFAYFVVDNAALAMGNFGGYPPLLAAWAPFFLFLLIGETVLVRTEE</sequence>
<dbReference type="PANTHER" id="PTHR33529">
    <property type="entry name" value="SLR0882 PROTEIN-RELATED"/>
    <property type="match status" value="1"/>
</dbReference>
<keyword evidence="3 6" id="KW-0812">Transmembrane</keyword>
<evidence type="ECO:0000256" key="1">
    <source>
        <dbReference type="ARBA" id="ARBA00004651"/>
    </source>
</evidence>
<dbReference type="InterPro" id="IPR030923">
    <property type="entry name" value="LptG"/>
</dbReference>
<keyword evidence="2" id="KW-1003">Cell membrane</keyword>
<dbReference type="GO" id="GO:0015920">
    <property type="term" value="P:lipopolysaccharide transport"/>
    <property type="evidence" value="ECO:0007669"/>
    <property type="project" value="TreeGrafter"/>
</dbReference>
<dbReference type="AlphaFoldDB" id="A0A124JVP7"/>
<evidence type="ECO:0000256" key="6">
    <source>
        <dbReference type="SAM" id="Phobius"/>
    </source>
</evidence>
<protein>
    <submittedName>
        <fullName evidence="7">LPS export ABC transporter permease LptG</fullName>
    </submittedName>
</protein>
<feature type="transmembrane region" description="Helical" evidence="6">
    <location>
        <begin position="310"/>
        <end position="327"/>
    </location>
</feature>
<organism evidence="7 8">
    <name type="scientific">Novosphingobium fuchskuhlense</name>
    <dbReference type="NCBI Taxonomy" id="1117702"/>
    <lineage>
        <taxon>Bacteria</taxon>
        <taxon>Pseudomonadati</taxon>
        <taxon>Pseudomonadota</taxon>
        <taxon>Alphaproteobacteria</taxon>
        <taxon>Sphingomonadales</taxon>
        <taxon>Sphingomonadaceae</taxon>
        <taxon>Novosphingobium</taxon>
    </lineage>
</organism>
<comment type="subcellular location">
    <subcellularLocation>
        <location evidence="1">Cell membrane</location>
        <topology evidence="1">Multi-pass membrane protein</topology>
    </subcellularLocation>
</comment>
<reference evidence="7 8" key="1">
    <citation type="submission" date="2015-10" db="EMBL/GenBank/DDBJ databases">
        <title>Draft genome sequence of Novosphingobium fuchskuhlense DSM 25065 isolated from a surface water sample of the southwest basin of Lake Grosse Fuchskuhle.</title>
        <authorList>
            <person name="Ruckert C."/>
            <person name="Winkler A."/>
            <person name="Glaeser J."/>
            <person name="Grossart H.-P."/>
            <person name="Kalinowski J."/>
            <person name="Glaeser S."/>
        </authorList>
    </citation>
    <scope>NUCLEOTIDE SEQUENCE [LARGE SCALE GENOMIC DNA]</scope>
    <source>
        <strain evidence="7 8">FNE08-7</strain>
    </source>
</reference>
<dbReference type="Proteomes" id="UP000058012">
    <property type="component" value="Unassembled WGS sequence"/>
</dbReference>
<dbReference type="InterPro" id="IPR005495">
    <property type="entry name" value="LptG/LptF_permease"/>
</dbReference>
<gene>
    <name evidence="7" type="ORF">AQZ52_04435</name>
</gene>
<dbReference type="PANTHER" id="PTHR33529:SF2">
    <property type="entry name" value="LIPOPOLYSACCHARIDE EXPORT SYSTEM PERMEASE PROTEIN LPTG"/>
    <property type="match status" value="1"/>
</dbReference>
<keyword evidence="4 6" id="KW-1133">Transmembrane helix</keyword>
<dbReference type="RefSeq" id="WP_067906723.1">
    <property type="nucleotide sequence ID" value="NZ_KQ954244.1"/>
</dbReference>
<evidence type="ECO:0000313" key="7">
    <source>
        <dbReference type="EMBL" id="KUR72497.1"/>
    </source>
</evidence>
<evidence type="ECO:0000256" key="4">
    <source>
        <dbReference type="ARBA" id="ARBA00022989"/>
    </source>
</evidence>
<evidence type="ECO:0000256" key="2">
    <source>
        <dbReference type="ARBA" id="ARBA00022475"/>
    </source>
</evidence>
<comment type="caution">
    <text evidence="7">The sequence shown here is derived from an EMBL/GenBank/DDBJ whole genome shotgun (WGS) entry which is preliminary data.</text>
</comment>
<evidence type="ECO:0000256" key="3">
    <source>
        <dbReference type="ARBA" id="ARBA00022692"/>
    </source>
</evidence>
<dbReference type="NCBIfam" id="TIGR04408">
    <property type="entry name" value="LptG_lptG"/>
    <property type="match status" value="1"/>
</dbReference>
<evidence type="ECO:0000313" key="8">
    <source>
        <dbReference type="Proteomes" id="UP000058012"/>
    </source>
</evidence>